<gene>
    <name evidence="2" type="ORF">Aocu_04660</name>
</gene>
<proteinExistence type="predicted"/>
<name>A0A061AAW5_9MOLU</name>
<dbReference type="AlphaFoldDB" id="A0A061AAW5"/>
<organism evidence="2 3">
    <name type="scientific">Acholeplasma oculi</name>
    <dbReference type="NCBI Taxonomy" id="35623"/>
    <lineage>
        <taxon>Bacteria</taxon>
        <taxon>Bacillati</taxon>
        <taxon>Mycoplasmatota</taxon>
        <taxon>Mollicutes</taxon>
        <taxon>Acholeplasmatales</taxon>
        <taxon>Acholeplasmataceae</taxon>
        <taxon>Acholeplasma</taxon>
    </lineage>
</organism>
<evidence type="ECO:0000313" key="3">
    <source>
        <dbReference type="Proteomes" id="UP000032434"/>
    </source>
</evidence>
<protein>
    <recommendedName>
        <fullName evidence="1">DUF4422 domain-containing protein</fullName>
    </recommendedName>
</protein>
<dbReference type="Proteomes" id="UP000032434">
    <property type="component" value="Chromosome 1"/>
</dbReference>
<dbReference type="OrthoDB" id="9798746at2"/>
<accession>A0A061AAW5</accession>
<dbReference type="EMBL" id="LK028559">
    <property type="protein sequence ID" value="CDR30539.1"/>
    <property type="molecule type" value="Genomic_DNA"/>
</dbReference>
<sequence length="261" mass="31180">MDVKVYVMMHKLYQPIISYLDGSYEMMQVGSALNPKIEGYLSDDGKDSISSKNPFYSELTGLYNIYKERNHDYVGLIHYRRFFTGKKFSIFSYQALSKNQIERILTNHDLILPKKTRFRQTLYENYKANHYINDLDETRKVIESLYPDYVSYFDQHVHSKYAYLANMFIGKKDLMDQYAKWLFDILFELEKRLDISNYDTYQKRIYGFISERLFNVWLLKNQLRIKEVKVVTIELNPLKEFIKDIGRTIFGVSGISNTKKR</sequence>
<dbReference type="STRING" id="35623.Aocu_04660"/>
<dbReference type="PATRIC" id="fig|35623.3.peg.467"/>
<reference evidence="3" key="1">
    <citation type="submission" date="2014-05" db="EMBL/GenBank/DDBJ databases">
        <authorList>
            <person name="Kube M."/>
        </authorList>
    </citation>
    <scope>NUCLEOTIDE SEQUENCE [LARGE SCALE GENOMIC DNA]</scope>
</reference>
<feature type="domain" description="DUF4422" evidence="1">
    <location>
        <begin position="4"/>
        <end position="221"/>
    </location>
</feature>
<dbReference type="RefSeq" id="WP_045749076.1">
    <property type="nucleotide sequence ID" value="NZ_FUZK01000003.1"/>
</dbReference>
<dbReference type="InParanoid" id="A0A061AAW5"/>
<dbReference type="KEGG" id="aoc:Aocu_04660"/>
<keyword evidence="3" id="KW-1185">Reference proteome</keyword>
<dbReference type="InterPro" id="IPR025536">
    <property type="entry name" value="DUF4422"/>
</dbReference>
<dbReference type="HOGENOM" id="CLU_065769_1_0_14"/>
<evidence type="ECO:0000313" key="2">
    <source>
        <dbReference type="EMBL" id="CDR30539.1"/>
    </source>
</evidence>
<evidence type="ECO:0000259" key="1">
    <source>
        <dbReference type="Pfam" id="PF14393"/>
    </source>
</evidence>
<dbReference type="Pfam" id="PF14393">
    <property type="entry name" value="DUF4422"/>
    <property type="match status" value="1"/>
</dbReference>